<protein>
    <recommendedName>
        <fullName evidence="3">Cyclase family protein</fullName>
    </recommendedName>
</protein>
<gene>
    <name evidence="1" type="ORF">SBA_ch1_19920</name>
</gene>
<evidence type="ECO:0008006" key="3">
    <source>
        <dbReference type="Google" id="ProtNLM"/>
    </source>
</evidence>
<dbReference type="Proteomes" id="UP001059971">
    <property type="component" value="Chromosome 1"/>
</dbReference>
<dbReference type="Gene3D" id="3.50.30.50">
    <property type="entry name" value="Putative cyclase"/>
    <property type="match status" value="1"/>
</dbReference>
<evidence type="ECO:0000313" key="1">
    <source>
        <dbReference type="EMBL" id="BBF69792.1"/>
    </source>
</evidence>
<dbReference type="InterPro" id="IPR007325">
    <property type="entry name" value="KFase/CYL"/>
</dbReference>
<accession>A0ABM7G586</accession>
<dbReference type="SUPFAM" id="SSF102198">
    <property type="entry name" value="Putative cyclase"/>
    <property type="match status" value="1"/>
</dbReference>
<dbReference type="EMBL" id="AP018817">
    <property type="protein sequence ID" value="BBF69792.1"/>
    <property type="molecule type" value="Genomic_DNA"/>
</dbReference>
<dbReference type="PANTHER" id="PTHR31118:SF12">
    <property type="entry name" value="CYCLASE-LIKE PROTEIN 2"/>
    <property type="match status" value="1"/>
</dbReference>
<name>A0ABM7G586_9SPHN</name>
<evidence type="ECO:0000313" key="2">
    <source>
        <dbReference type="Proteomes" id="UP001059971"/>
    </source>
</evidence>
<dbReference type="InterPro" id="IPR037175">
    <property type="entry name" value="KFase_sf"/>
</dbReference>
<reference evidence="1" key="1">
    <citation type="submission" date="2018-07" db="EMBL/GenBank/DDBJ databases">
        <title>Complete genome sequence of Sphingomonas bisphenolicum strain AO1, a bisphenol A degradative bacterium isolated from Japanese farm field.</title>
        <authorList>
            <person name="Murakami M."/>
            <person name="Koh M."/>
            <person name="Koba S."/>
            <person name="Matsumura Y."/>
        </authorList>
    </citation>
    <scope>NUCLEOTIDE SEQUENCE</scope>
    <source>
        <strain evidence="1">AO1</strain>
    </source>
</reference>
<keyword evidence="2" id="KW-1185">Reference proteome</keyword>
<dbReference type="RefSeq" id="WP_261934311.1">
    <property type="nucleotide sequence ID" value="NZ_AP018817.1"/>
</dbReference>
<proteinExistence type="predicted"/>
<dbReference type="Pfam" id="PF04199">
    <property type="entry name" value="Cyclase"/>
    <property type="match status" value="1"/>
</dbReference>
<dbReference type="PANTHER" id="PTHR31118">
    <property type="entry name" value="CYCLASE-LIKE PROTEIN 2"/>
    <property type="match status" value="1"/>
</dbReference>
<organism evidence="1 2">
    <name type="scientific">Sphingomonas bisphenolicum</name>
    <dbReference type="NCBI Taxonomy" id="296544"/>
    <lineage>
        <taxon>Bacteria</taxon>
        <taxon>Pseudomonadati</taxon>
        <taxon>Pseudomonadota</taxon>
        <taxon>Alphaproteobacteria</taxon>
        <taxon>Sphingomonadales</taxon>
        <taxon>Sphingomonadaceae</taxon>
        <taxon>Sphingomonas</taxon>
    </lineage>
</organism>
<sequence length="243" mass="26761">MCQHDHQPSDIWIGWSDAPRPDITGHGPWTDLSHVITEDLSRSPIFPKPRIERIYSQPDYPGNATEICMVCHHGTHVDAPRHFLLDGPAFEDIPLERLYGPGVVLRLDKGPNEAIDAADLAAAGPEIRRGDIVLLDTGWWRRIADHDYEDHPYLTAEAASWLVERGVKMLGVDFSTPDLGAALRPKGFAYPVHRILLSRGILIAEHVTNLAPLSGRRIEAIFAALSIQGADGGPARAMARAID</sequence>